<name>A0A372GG88_9ACTN</name>
<dbReference type="PANTHER" id="PTHR38441">
    <property type="entry name" value="INTEGRAL MEMBRANE PROTEIN-RELATED"/>
    <property type="match status" value="1"/>
</dbReference>
<feature type="transmembrane region" description="Helical" evidence="1">
    <location>
        <begin position="32"/>
        <end position="54"/>
    </location>
</feature>
<dbReference type="OrthoDB" id="3392094at2"/>
<keyword evidence="1" id="KW-1133">Transmembrane helix</keyword>
<feature type="transmembrane region" description="Helical" evidence="1">
    <location>
        <begin position="66"/>
        <end position="88"/>
    </location>
</feature>
<protein>
    <submittedName>
        <fullName evidence="2">DUF485 domain-containing protein</fullName>
    </submittedName>
</protein>
<dbReference type="PANTHER" id="PTHR38441:SF1">
    <property type="entry name" value="MEMBRANE PROTEIN"/>
    <property type="match status" value="1"/>
</dbReference>
<keyword evidence="1" id="KW-0472">Membrane</keyword>
<accession>A0A372GG88</accession>
<reference evidence="2 3" key="1">
    <citation type="submission" date="2018-08" db="EMBL/GenBank/DDBJ databases">
        <title>Actinomadura spongicola sp. nov., isolated from marine sponge Leucetta chagosensis.</title>
        <authorList>
            <person name="Li L."/>
            <person name="Lin H.W."/>
        </authorList>
    </citation>
    <scope>NUCLEOTIDE SEQUENCE [LARGE SCALE GENOMIC DNA]</scope>
    <source>
        <strain evidence="2 3">LHW52907</strain>
    </source>
</reference>
<sequence length="119" mass="13122">MVTQSPPADGDRYVAAHSSAEFQTLRRRSQAFLLWASVVFFGWWFTGSALATFAPDFFRREVGGPVNLGLLFVLLSFVLVVTLSGLYLRYARTRLDPLGEQVRAGLEAGPDVGPKGETR</sequence>
<comment type="caution">
    <text evidence="2">The sequence shown here is derived from an EMBL/GenBank/DDBJ whole genome shotgun (WGS) entry which is preliminary data.</text>
</comment>
<keyword evidence="3" id="KW-1185">Reference proteome</keyword>
<dbReference type="AlphaFoldDB" id="A0A372GG88"/>
<dbReference type="InterPro" id="IPR007436">
    <property type="entry name" value="DUF485"/>
</dbReference>
<evidence type="ECO:0000256" key="1">
    <source>
        <dbReference type="SAM" id="Phobius"/>
    </source>
</evidence>
<evidence type="ECO:0000313" key="2">
    <source>
        <dbReference type="EMBL" id="RFS84202.1"/>
    </source>
</evidence>
<organism evidence="2 3">
    <name type="scientific">Actinomadura spongiicola</name>
    <dbReference type="NCBI Taxonomy" id="2303421"/>
    <lineage>
        <taxon>Bacteria</taxon>
        <taxon>Bacillati</taxon>
        <taxon>Actinomycetota</taxon>
        <taxon>Actinomycetes</taxon>
        <taxon>Streptosporangiales</taxon>
        <taxon>Thermomonosporaceae</taxon>
        <taxon>Actinomadura</taxon>
    </lineage>
</organism>
<dbReference type="Proteomes" id="UP000262882">
    <property type="component" value="Unassembled WGS sequence"/>
</dbReference>
<dbReference type="EMBL" id="QVNQ01000005">
    <property type="protein sequence ID" value="RFS84202.1"/>
    <property type="molecule type" value="Genomic_DNA"/>
</dbReference>
<gene>
    <name evidence="2" type="ORF">D0T12_18865</name>
</gene>
<proteinExistence type="predicted"/>
<keyword evidence="1" id="KW-0812">Transmembrane</keyword>
<dbReference type="Pfam" id="PF04341">
    <property type="entry name" value="DUF485"/>
    <property type="match status" value="1"/>
</dbReference>
<evidence type="ECO:0000313" key="3">
    <source>
        <dbReference type="Proteomes" id="UP000262882"/>
    </source>
</evidence>
<dbReference type="RefSeq" id="WP_117400890.1">
    <property type="nucleotide sequence ID" value="NZ_QVNQ01000005.1"/>
</dbReference>